<dbReference type="PANTHER" id="PTHR11102">
    <property type="entry name" value="SEL-1-LIKE PROTEIN"/>
    <property type="match status" value="1"/>
</dbReference>
<proteinExistence type="predicted"/>
<dbReference type="Gene3D" id="2.40.30.10">
    <property type="entry name" value="Translation factors"/>
    <property type="match status" value="1"/>
</dbReference>
<dbReference type="SMART" id="SM00671">
    <property type="entry name" value="SEL1"/>
    <property type="match status" value="2"/>
</dbReference>
<dbReference type="PANTHER" id="PTHR11102:SF160">
    <property type="entry name" value="ERAD-ASSOCIATED E3 UBIQUITIN-PROTEIN LIGASE COMPONENT HRD3"/>
    <property type="match status" value="1"/>
</dbReference>
<comment type="caution">
    <text evidence="2">The sequence shown here is derived from an EMBL/GenBank/DDBJ whole genome shotgun (WGS) entry which is preliminary data.</text>
</comment>
<keyword evidence="3" id="KW-1185">Reference proteome</keyword>
<organism evidence="2 3">
    <name type="scientific">Paenibacillus marchantiophytorum</name>
    <dbReference type="NCBI Taxonomy" id="1619310"/>
    <lineage>
        <taxon>Bacteria</taxon>
        <taxon>Bacillati</taxon>
        <taxon>Bacillota</taxon>
        <taxon>Bacilli</taxon>
        <taxon>Bacillales</taxon>
        <taxon>Paenibacillaceae</taxon>
        <taxon>Paenibacillus</taxon>
    </lineage>
</organism>
<dbReference type="EMBL" id="BMHE01000064">
    <property type="protein sequence ID" value="GGA11854.1"/>
    <property type="molecule type" value="Genomic_DNA"/>
</dbReference>
<dbReference type="Pfam" id="PF10544">
    <property type="entry name" value="T5orf172"/>
    <property type="match status" value="1"/>
</dbReference>
<dbReference type="Proteomes" id="UP000615455">
    <property type="component" value="Unassembled WGS sequence"/>
</dbReference>
<dbReference type="SUPFAM" id="SSF50447">
    <property type="entry name" value="Translation proteins"/>
    <property type="match status" value="1"/>
</dbReference>
<reference evidence="3" key="1">
    <citation type="journal article" date="2019" name="Int. J. Syst. Evol. Microbiol.">
        <title>The Global Catalogue of Microorganisms (GCM) 10K type strain sequencing project: providing services to taxonomists for standard genome sequencing and annotation.</title>
        <authorList>
            <consortium name="The Broad Institute Genomics Platform"/>
            <consortium name="The Broad Institute Genome Sequencing Center for Infectious Disease"/>
            <person name="Wu L."/>
            <person name="Ma J."/>
        </authorList>
    </citation>
    <scope>NUCLEOTIDE SEQUENCE [LARGE SCALE GENOMIC DNA]</scope>
    <source>
        <strain evidence="3">CGMCC 1.15043</strain>
    </source>
</reference>
<dbReference type="Gene3D" id="1.25.40.10">
    <property type="entry name" value="Tetratricopeptide repeat domain"/>
    <property type="match status" value="1"/>
</dbReference>
<accession>A0ABQ1FG95</accession>
<evidence type="ECO:0000313" key="3">
    <source>
        <dbReference type="Proteomes" id="UP000615455"/>
    </source>
</evidence>
<gene>
    <name evidence="2" type="ORF">GCM10008018_66140</name>
</gene>
<protein>
    <recommendedName>
        <fullName evidence="1">Bacteriophage T5 Orf172 DNA-binding domain-containing protein</fullName>
    </recommendedName>
</protein>
<dbReference type="InterPro" id="IPR011990">
    <property type="entry name" value="TPR-like_helical_dom_sf"/>
</dbReference>
<dbReference type="SUPFAM" id="SSF81901">
    <property type="entry name" value="HCP-like"/>
    <property type="match status" value="1"/>
</dbReference>
<evidence type="ECO:0000259" key="1">
    <source>
        <dbReference type="SMART" id="SM00974"/>
    </source>
</evidence>
<dbReference type="InterPro" id="IPR006597">
    <property type="entry name" value="Sel1-like"/>
</dbReference>
<evidence type="ECO:0000313" key="2">
    <source>
        <dbReference type="EMBL" id="GGA11854.1"/>
    </source>
</evidence>
<sequence length="401" mass="45952">MLSSGYVYVLLNPSIQGVVKIGMTTRDPENRVTELSNATGVATPFILVYKEYFNDCHFAEKQIHTYLEQRNYRVANNREFFSIPVHEAINIIQNLKSQQKSSSNEEEYTSEINSGSNDISQLAESMLEEAKDYYYGNDGKLEDYDEALKLFKKSAKMGASESYWYLGNIYRNGDGVNSDLKIAMDYYKEGVKAGWVDCYAVMGSIYSLYPEYKHMENSAKCWSSYFANIANSNMKILYIGDYVSSFLINGWEIDNKSLLARYKNGVIAECEKSIHRYKTRNQDEFTKYTIKKYEQIQTFFKYLKEEYISEFVSGEGVIDNLFNVDGKAVLIVDINKGEFSIGDQILIQGGIMNLKSRINHIEMNRNLVDNAIKGQTVGFMIDGKYEEYGSIQSGWIVAKIK</sequence>
<name>A0ABQ1FG95_9BACL</name>
<feature type="domain" description="Bacteriophage T5 Orf172 DNA-binding" evidence="1">
    <location>
        <begin position="13"/>
        <end position="95"/>
    </location>
</feature>
<dbReference type="InterPro" id="IPR009000">
    <property type="entry name" value="Transl_B-barrel_sf"/>
</dbReference>
<dbReference type="SMART" id="SM00974">
    <property type="entry name" value="T5orf172"/>
    <property type="match status" value="1"/>
</dbReference>
<dbReference type="InterPro" id="IPR050767">
    <property type="entry name" value="Sel1_AlgK"/>
</dbReference>
<dbReference type="InterPro" id="IPR018306">
    <property type="entry name" value="Phage_T5_Orf172_DNA-bd"/>
</dbReference>